<dbReference type="PANTHER" id="PTHR45023:SF4">
    <property type="entry name" value="GLYCINE-RICH PROTEIN-RELATED"/>
    <property type="match status" value="1"/>
</dbReference>
<evidence type="ECO:0000256" key="1">
    <source>
        <dbReference type="SAM" id="MobiDB-lite"/>
    </source>
</evidence>
<dbReference type="Proteomes" id="UP001151760">
    <property type="component" value="Unassembled WGS sequence"/>
</dbReference>
<keyword evidence="3" id="KW-0808">Transferase</keyword>
<feature type="compositionally biased region" description="Basic and acidic residues" evidence="1">
    <location>
        <begin position="85"/>
        <end position="96"/>
    </location>
</feature>
<protein>
    <submittedName>
        <fullName evidence="3">Reverse transcriptase domain-containing protein</fullName>
    </submittedName>
</protein>
<reference evidence="3" key="2">
    <citation type="submission" date="2022-01" db="EMBL/GenBank/DDBJ databases">
        <authorList>
            <person name="Yamashiro T."/>
            <person name="Shiraishi A."/>
            <person name="Satake H."/>
            <person name="Nakayama K."/>
        </authorList>
    </citation>
    <scope>NUCLEOTIDE SEQUENCE</scope>
</reference>
<dbReference type="InterPro" id="IPR026960">
    <property type="entry name" value="RVT-Znf"/>
</dbReference>
<keyword evidence="3" id="KW-0695">RNA-directed DNA polymerase</keyword>
<evidence type="ECO:0000313" key="4">
    <source>
        <dbReference type="Proteomes" id="UP001151760"/>
    </source>
</evidence>
<dbReference type="GO" id="GO:0003964">
    <property type="term" value="F:RNA-directed DNA polymerase activity"/>
    <property type="evidence" value="ECO:0007669"/>
    <property type="project" value="UniProtKB-KW"/>
</dbReference>
<keyword evidence="4" id="KW-1185">Reference proteome</keyword>
<dbReference type="EMBL" id="BQNB010011165">
    <property type="protein sequence ID" value="GJS87020.1"/>
    <property type="molecule type" value="Genomic_DNA"/>
</dbReference>
<feature type="region of interest" description="Disordered" evidence="1">
    <location>
        <begin position="85"/>
        <end position="126"/>
    </location>
</feature>
<feature type="domain" description="Reverse transcriptase zinc-binding" evidence="2">
    <location>
        <begin position="378"/>
        <end position="445"/>
    </location>
</feature>
<keyword evidence="3" id="KW-0548">Nucleotidyltransferase</keyword>
<gene>
    <name evidence="3" type="ORF">Tco_0769656</name>
</gene>
<reference evidence="3" key="1">
    <citation type="journal article" date="2022" name="Int. J. Mol. Sci.">
        <title>Draft Genome of Tanacetum Coccineum: Genomic Comparison of Closely Related Tanacetum-Family Plants.</title>
        <authorList>
            <person name="Yamashiro T."/>
            <person name="Shiraishi A."/>
            <person name="Nakayama K."/>
            <person name="Satake H."/>
        </authorList>
    </citation>
    <scope>NUCLEOTIDE SEQUENCE</scope>
</reference>
<evidence type="ECO:0000259" key="2">
    <source>
        <dbReference type="Pfam" id="PF13966"/>
    </source>
</evidence>
<evidence type="ECO:0000313" key="3">
    <source>
        <dbReference type="EMBL" id="GJS87020.1"/>
    </source>
</evidence>
<accession>A0ABQ4ZB18</accession>
<name>A0ABQ4ZB18_9ASTR</name>
<comment type="caution">
    <text evidence="3">The sequence shown here is derived from an EMBL/GenBank/DDBJ whole genome shotgun (WGS) entry which is preliminary data.</text>
</comment>
<organism evidence="3 4">
    <name type="scientific">Tanacetum coccineum</name>
    <dbReference type="NCBI Taxonomy" id="301880"/>
    <lineage>
        <taxon>Eukaryota</taxon>
        <taxon>Viridiplantae</taxon>
        <taxon>Streptophyta</taxon>
        <taxon>Embryophyta</taxon>
        <taxon>Tracheophyta</taxon>
        <taxon>Spermatophyta</taxon>
        <taxon>Magnoliopsida</taxon>
        <taxon>eudicotyledons</taxon>
        <taxon>Gunneridae</taxon>
        <taxon>Pentapetalae</taxon>
        <taxon>asterids</taxon>
        <taxon>campanulids</taxon>
        <taxon>Asterales</taxon>
        <taxon>Asteraceae</taxon>
        <taxon>Asteroideae</taxon>
        <taxon>Anthemideae</taxon>
        <taxon>Anthemidinae</taxon>
        <taxon>Tanacetum</taxon>
    </lineage>
</organism>
<dbReference type="PANTHER" id="PTHR45023">
    <property type="match status" value="1"/>
</dbReference>
<sequence>MDDFNTGTTQGYRTRHMLTGKWIRINGDCQNFKAIYKHLERKSGENKADHIKAAKITFAAQQPKGRKFQLEHCWRILKGHSKWDASKPLDMEDHSEIFGPDARPRPAGKTQPAKKTKFETTGSSGGSVSGSLYDYVSEDLRRKLQAETSAYEAKKAKEMAMIEFKEIEFLTIDADSLPEPKASIIRNRQEKIIAKYTQHWLLEETICGGGLASGGVCYQYEGDGEKEGYVQTRVGVMVMMMVVTAAAAEGGEGRNDAEWREAWDQGGLTTTERTLGWGGRGDDGGVGRLMEELLKERVAWWVASVWRRWLKRLDHDGGLVGFVVAVRGLWWWWFIWVMRRARCDDNEGMSTKGRAVGDLVELESLISNVSLRQNCSDGWKFDLDTKGEISVKLLNKKALKRRIPVRMELDKKGIDMNSILCLWCDNSIESINHTLVLCENAMKIWNMVFAWWGIGPFNVFTSKEILKHNRGVAVNKGAKKLWNAVIAETAYFIWKNRNVRVFKGKGKRITSIFKEIQLRSFEWSFRRSKKYVFRWEQWLERPSMCGMSTGQIA</sequence>
<dbReference type="Pfam" id="PF13966">
    <property type="entry name" value="zf-RVT"/>
    <property type="match status" value="1"/>
</dbReference>
<proteinExistence type="predicted"/>